<dbReference type="RefSeq" id="WP_124089716.1">
    <property type="nucleotide sequence ID" value="NZ_CBCRYA010000006.1"/>
</dbReference>
<dbReference type="OrthoDB" id="4950291at2"/>
<sequence>MASTVVAARTTRRRTFTALLPALALASVLGLSGCSLPGLPGPTGAPAAETTSAAVPEQAAAVTPIVATPVTPNDLATGSASHTLGAAENQLVVDYWTAEKATAWTAASTPIVQVSAKVVGSTGGRSIKITRFNARVDSLNTVLANDTGDFAIDAPHAYWSALQIPANPGATSTRVVFTFDLLTETAAGTGVFTRQTVMDSLTIGYAEPAPQTTPQTTN</sequence>
<evidence type="ECO:0000313" key="2">
    <source>
        <dbReference type="EMBL" id="VDC18256.1"/>
    </source>
</evidence>
<protein>
    <submittedName>
        <fullName evidence="2">Uncharacterized protein</fullName>
    </submittedName>
</protein>
<gene>
    <name evidence="2" type="ORF">PSET11_00123</name>
</gene>
<keyword evidence="3" id="KW-1185">Reference proteome</keyword>
<evidence type="ECO:0000256" key="1">
    <source>
        <dbReference type="SAM" id="SignalP"/>
    </source>
</evidence>
<evidence type="ECO:0000313" key="3">
    <source>
        <dbReference type="Proteomes" id="UP000280861"/>
    </source>
</evidence>
<organism evidence="2 3">
    <name type="scientific">Arthrobacter ulcerisalmonis</name>
    <dbReference type="NCBI Taxonomy" id="2483813"/>
    <lineage>
        <taxon>Bacteria</taxon>
        <taxon>Bacillati</taxon>
        <taxon>Actinomycetota</taxon>
        <taxon>Actinomycetes</taxon>
        <taxon>Micrococcales</taxon>
        <taxon>Micrococcaceae</taxon>
        <taxon>Arthrobacter</taxon>
    </lineage>
</organism>
<dbReference type="AlphaFoldDB" id="A0A3P5WEH8"/>
<accession>A0A3P5WEH8</accession>
<proteinExistence type="predicted"/>
<feature type="chain" id="PRO_5038685931" evidence="1">
    <location>
        <begin position="38"/>
        <end position="218"/>
    </location>
</feature>
<dbReference type="EMBL" id="UXAU01000009">
    <property type="protein sequence ID" value="VDC18256.1"/>
    <property type="molecule type" value="Genomic_DNA"/>
</dbReference>
<keyword evidence="1" id="KW-0732">Signal</keyword>
<reference evidence="2 3" key="1">
    <citation type="submission" date="2018-11" db="EMBL/GenBank/DDBJ databases">
        <authorList>
            <person name="Criscuolo A."/>
        </authorList>
    </citation>
    <scope>NUCLEOTIDE SEQUENCE [LARGE SCALE GENOMIC DNA]</scope>
    <source>
        <strain evidence="2">AT11b</strain>
    </source>
</reference>
<name>A0A3P5WEH8_9MICC</name>
<dbReference type="Proteomes" id="UP000280861">
    <property type="component" value="Unassembled WGS sequence"/>
</dbReference>
<feature type="signal peptide" evidence="1">
    <location>
        <begin position="1"/>
        <end position="37"/>
    </location>
</feature>